<feature type="compositionally biased region" description="Basic and acidic residues" evidence="1">
    <location>
        <begin position="248"/>
        <end position="258"/>
    </location>
</feature>
<feature type="region of interest" description="Disordered" evidence="1">
    <location>
        <begin position="196"/>
        <end position="285"/>
    </location>
</feature>
<organism evidence="3 4">
    <name type="scientific">Halovulum marinum</name>
    <dbReference type="NCBI Taxonomy" id="2662447"/>
    <lineage>
        <taxon>Bacteria</taxon>
        <taxon>Pseudomonadati</taxon>
        <taxon>Pseudomonadota</taxon>
        <taxon>Alphaproteobacteria</taxon>
        <taxon>Rhodobacterales</taxon>
        <taxon>Paracoccaceae</taxon>
        <taxon>Halovulum</taxon>
    </lineage>
</organism>
<feature type="compositionally biased region" description="Low complexity" evidence="1">
    <location>
        <begin position="259"/>
        <end position="285"/>
    </location>
</feature>
<dbReference type="EMBL" id="WIND01000006">
    <property type="protein sequence ID" value="MSU89903.1"/>
    <property type="molecule type" value="Genomic_DNA"/>
</dbReference>
<proteinExistence type="predicted"/>
<feature type="chain" id="PRO_5026698824" description="SPOR domain-containing protein" evidence="2">
    <location>
        <begin position="30"/>
        <end position="381"/>
    </location>
</feature>
<dbReference type="AlphaFoldDB" id="A0A6L5Z037"/>
<accession>A0A6L5Z037</accession>
<evidence type="ECO:0000313" key="3">
    <source>
        <dbReference type="EMBL" id="MSU89903.1"/>
    </source>
</evidence>
<dbReference type="SUPFAM" id="SSF52096">
    <property type="entry name" value="ClpP/crotonase"/>
    <property type="match status" value="1"/>
</dbReference>
<keyword evidence="4" id="KW-1185">Reference proteome</keyword>
<dbReference type="InterPro" id="IPR029045">
    <property type="entry name" value="ClpP/crotonase-like_dom_sf"/>
</dbReference>
<feature type="compositionally biased region" description="Low complexity" evidence="1">
    <location>
        <begin position="213"/>
        <end position="228"/>
    </location>
</feature>
<gene>
    <name evidence="3" type="ORF">GE300_09815</name>
</gene>
<keyword evidence="2" id="KW-0732">Signal</keyword>
<dbReference type="Proteomes" id="UP000474957">
    <property type="component" value="Unassembled WGS sequence"/>
</dbReference>
<protein>
    <recommendedName>
        <fullName evidence="5">SPOR domain-containing protein</fullName>
    </recommendedName>
</protein>
<sequence>MRRAAAGLVVATAGLLVAAAGLAAGAAQAAQIERLATLSGPHLVMIAGDLAVGNDLDFLTAVDGVDDAIVLLRGPGGDPVTAMKIGALISARGYATAIVPESRCASGCALAWLAGATRYMAPDARVNLSIDTTATVAAPSAAALATLVRNYLRDTRLKPLFPAMTFRPGDPDRSAWLTPAAAQAAGIAIEGADRAFAAAAQEPPAETPEDAPEAPAQAPRAAAPEQDPSAPERANPAAIGTVAAAELDPGRALEKETGTETGAETATREAVTASGAAEAGATTGTGNATAAIDLPLSLPADQRWLVLESARSAAALRREADGLPADAQLIRVRTRNGMYATALGPFPVREIDRVRARLIRGGAIPRDAFISTGGGFVDRVD</sequence>
<evidence type="ECO:0000313" key="4">
    <source>
        <dbReference type="Proteomes" id="UP000474957"/>
    </source>
</evidence>
<dbReference type="Gene3D" id="3.90.226.10">
    <property type="entry name" value="2-enoyl-CoA Hydratase, Chain A, domain 1"/>
    <property type="match status" value="1"/>
</dbReference>
<reference evidence="3 4" key="1">
    <citation type="submission" date="2019-10" db="EMBL/GenBank/DDBJ databases">
        <title>Cognatihalovulum marinum gen. nov. sp. nov., a new member of the family Rhodobacteraceae isolated from deep seawater of the Northwest Indian Ocean.</title>
        <authorList>
            <person name="Ruan C."/>
            <person name="Wang J."/>
            <person name="Zheng X."/>
            <person name="Song L."/>
            <person name="Zhu Y."/>
            <person name="Huang Y."/>
            <person name="Lu Z."/>
            <person name="Du W."/>
            <person name="Huang L."/>
            <person name="Dai X."/>
        </authorList>
    </citation>
    <scope>NUCLEOTIDE SEQUENCE [LARGE SCALE GENOMIC DNA]</scope>
    <source>
        <strain evidence="3 4">2CG4</strain>
    </source>
</reference>
<comment type="caution">
    <text evidence="3">The sequence shown here is derived from an EMBL/GenBank/DDBJ whole genome shotgun (WGS) entry which is preliminary data.</text>
</comment>
<evidence type="ECO:0000256" key="1">
    <source>
        <dbReference type="SAM" id="MobiDB-lite"/>
    </source>
</evidence>
<feature type="signal peptide" evidence="2">
    <location>
        <begin position="1"/>
        <end position="29"/>
    </location>
</feature>
<name>A0A6L5Z037_9RHOB</name>
<evidence type="ECO:0000256" key="2">
    <source>
        <dbReference type="SAM" id="SignalP"/>
    </source>
</evidence>
<evidence type="ECO:0008006" key="5">
    <source>
        <dbReference type="Google" id="ProtNLM"/>
    </source>
</evidence>